<feature type="compositionally biased region" description="Polar residues" evidence="3">
    <location>
        <begin position="334"/>
        <end position="346"/>
    </location>
</feature>
<evidence type="ECO:0000256" key="3">
    <source>
        <dbReference type="SAM" id="MobiDB-lite"/>
    </source>
</evidence>
<protein>
    <recommendedName>
        <fullName evidence="6">P-loop containing nucleoside triphosphate hydrolase protein</fullName>
    </recommendedName>
</protein>
<evidence type="ECO:0000313" key="5">
    <source>
        <dbReference type="Proteomes" id="UP000078512"/>
    </source>
</evidence>
<feature type="compositionally biased region" description="Polar residues" evidence="3">
    <location>
        <begin position="311"/>
        <end position="325"/>
    </location>
</feature>
<dbReference type="GO" id="GO:0005525">
    <property type="term" value="F:GTP binding"/>
    <property type="evidence" value="ECO:0007669"/>
    <property type="project" value="UniProtKB-KW"/>
</dbReference>
<reference evidence="4 5" key="1">
    <citation type="submission" date="2016-05" db="EMBL/GenBank/DDBJ databases">
        <title>Genome sequencing reveals origins of a unique bacterial endosymbiosis in the earliest lineages of terrestrial Fungi.</title>
        <authorList>
            <consortium name="DOE Joint Genome Institute"/>
            <person name="Uehling J."/>
            <person name="Gryganskyi A."/>
            <person name="Hameed K."/>
            <person name="Tschaplinski T."/>
            <person name="Misztal P."/>
            <person name="Wu S."/>
            <person name="Desiro A."/>
            <person name="Vande Pol N."/>
            <person name="Du Z.-Y."/>
            <person name="Zienkiewicz A."/>
            <person name="Zienkiewicz K."/>
            <person name="Morin E."/>
            <person name="Tisserant E."/>
            <person name="Splivallo R."/>
            <person name="Hainaut M."/>
            <person name="Henrissat B."/>
            <person name="Ohm R."/>
            <person name="Kuo A."/>
            <person name="Yan J."/>
            <person name="Lipzen A."/>
            <person name="Nolan M."/>
            <person name="Labutti K."/>
            <person name="Barry K."/>
            <person name="Goldstein A."/>
            <person name="Labbe J."/>
            <person name="Schadt C."/>
            <person name="Tuskan G."/>
            <person name="Grigoriev I."/>
            <person name="Martin F."/>
            <person name="Vilgalys R."/>
            <person name="Bonito G."/>
        </authorList>
    </citation>
    <scope>NUCLEOTIDE SEQUENCE [LARGE SCALE GENOMIC DNA]</scope>
    <source>
        <strain evidence="4 5">AG-77</strain>
    </source>
</reference>
<proteinExistence type="predicted"/>
<dbReference type="PRINTS" id="PR00449">
    <property type="entry name" value="RASTRNSFRMNG"/>
</dbReference>
<dbReference type="InterPro" id="IPR025662">
    <property type="entry name" value="Sigma_54_int_dom_ATP-bd_1"/>
</dbReference>
<dbReference type="InterPro" id="IPR027417">
    <property type="entry name" value="P-loop_NTPase"/>
</dbReference>
<dbReference type="Proteomes" id="UP000078512">
    <property type="component" value="Unassembled WGS sequence"/>
</dbReference>
<dbReference type="STRING" id="1314771.A0A197JPB2"/>
<dbReference type="EMBL" id="KV442061">
    <property type="protein sequence ID" value="OAQ27005.1"/>
    <property type="molecule type" value="Genomic_DNA"/>
</dbReference>
<dbReference type="PROSITE" id="PS51419">
    <property type="entry name" value="RAB"/>
    <property type="match status" value="1"/>
</dbReference>
<dbReference type="SMART" id="SM00175">
    <property type="entry name" value="RAB"/>
    <property type="match status" value="1"/>
</dbReference>
<gene>
    <name evidence="4" type="ORF">K457DRAFT_127860</name>
</gene>
<dbReference type="OrthoDB" id="8954335at2759"/>
<dbReference type="SUPFAM" id="SSF52540">
    <property type="entry name" value="P-loop containing nucleoside triphosphate hydrolases"/>
    <property type="match status" value="1"/>
</dbReference>
<feature type="compositionally biased region" description="Polar residues" evidence="3">
    <location>
        <begin position="262"/>
        <end position="273"/>
    </location>
</feature>
<evidence type="ECO:0008006" key="6">
    <source>
        <dbReference type="Google" id="ProtNLM"/>
    </source>
</evidence>
<evidence type="ECO:0000256" key="1">
    <source>
        <dbReference type="ARBA" id="ARBA00022741"/>
    </source>
</evidence>
<name>A0A197JPB2_9FUNG</name>
<sequence length="423" mass="44987">MNPYSSHSGQDSSYKVLVLGDSGVGKTSLVHILCNNEPLQAPVPTVGCDINVRLHSSTIPTIAATSTARSGLPSLLSSRSTTNTTSSTQSSSDPSTSDPTFIEFYDVSGSPAVRHPKSRSMYYSGVSYQGIILVHDLCNRRSYENLWRWIADYLEASSQGRAAAGGWPSSSNLQGSLNIPLLVVGTKNDMAIGAGDSQGKGSSSSGTSMAVGQELVTKYGGEAISVCSVSATEFMPNSSTSIAFNMFFNQIIDPRTSRHGHGNSNHYRPQHQATPSFSSTSSTPPPLPGYTRQPPTPTPEQQYHNHHNHNRSTPSNDTDPASSSIPIMDFATFTGGSSATTVNDTTIPPRRPESPIPARSITPTGNSSSTTHSTTKSSLRAQYERNRTVLGQYSSNMGVPTYTSRANSSNNSSRGHTPSGSRS</sequence>
<feature type="compositionally biased region" description="Low complexity" evidence="3">
    <location>
        <begin position="362"/>
        <end position="378"/>
    </location>
</feature>
<evidence type="ECO:0000256" key="2">
    <source>
        <dbReference type="ARBA" id="ARBA00023134"/>
    </source>
</evidence>
<organism evidence="4 5">
    <name type="scientific">Linnemannia elongata AG-77</name>
    <dbReference type="NCBI Taxonomy" id="1314771"/>
    <lineage>
        <taxon>Eukaryota</taxon>
        <taxon>Fungi</taxon>
        <taxon>Fungi incertae sedis</taxon>
        <taxon>Mucoromycota</taxon>
        <taxon>Mortierellomycotina</taxon>
        <taxon>Mortierellomycetes</taxon>
        <taxon>Mortierellales</taxon>
        <taxon>Mortierellaceae</taxon>
        <taxon>Linnemannia</taxon>
    </lineage>
</organism>
<dbReference type="Gene3D" id="3.40.50.300">
    <property type="entry name" value="P-loop containing nucleotide triphosphate hydrolases"/>
    <property type="match status" value="1"/>
</dbReference>
<evidence type="ECO:0000313" key="4">
    <source>
        <dbReference type="EMBL" id="OAQ27005.1"/>
    </source>
</evidence>
<feature type="compositionally biased region" description="Polar residues" evidence="3">
    <location>
        <begin position="414"/>
        <end position="423"/>
    </location>
</feature>
<dbReference type="PANTHER" id="PTHR24073">
    <property type="entry name" value="DRAB5-RELATED"/>
    <property type="match status" value="1"/>
</dbReference>
<keyword evidence="1" id="KW-0547">Nucleotide-binding</keyword>
<accession>A0A197JPB2</accession>
<dbReference type="PROSITE" id="PS00675">
    <property type="entry name" value="SIGMA54_INTERACT_1"/>
    <property type="match status" value="1"/>
</dbReference>
<feature type="region of interest" description="Disordered" evidence="3">
    <location>
        <begin position="70"/>
        <end position="99"/>
    </location>
</feature>
<keyword evidence="5" id="KW-1185">Reference proteome</keyword>
<dbReference type="AlphaFoldDB" id="A0A197JPB2"/>
<feature type="compositionally biased region" description="Polar residues" evidence="3">
    <location>
        <begin position="389"/>
        <end position="406"/>
    </location>
</feature>
<keyword evidence="2" id="KW-0342">GTP-binding</keyword>
<feature type="region of interest" description="Disordered" evidence="3">
    <location>
        <begin position="255"/>
        <end position="423"/>
    </location>
</feature>
<feature type="compositionally biased region" description="Pro residues" evidence="3">
    <location>
        <begin position="283"/>
        <end position="298"/>
    </location>
</feature>